<dbReference type="Proteomes" id="UP000187408">
    <property type="component" value="Unassembled WGS sequence"/>
</dbReference>
<proteinExistence type="predicted"/>
<gene>
    <name evidence="1" type="ORF">BLW93_07490</name>
</gene>
<dbReference type="RefSeq" id="WP_076713473.1">
    <property type="nucleotide sequence ID" value="NZ_MOEN01000033.1"/>
</dbReference>
<name>A0A1R1MJM3_9BACT</name>
<dbReference type="AlphaFoldDB" id="A0A1R1MJM3"/>
<organism evidence="1 2">
    <name type="scientific">Desulfurobacterium indicum</name>
    <dbReference type="NCBI Taxonomy" id="1914305"/>
    <lineage>
        <taxon>Bacteria</taxon>
        <taxon>Pseudomonadati</taxon>
        <taxon>Aquificota</taxon>
        <taxon>Aquificia</taxon>
        <taxon>Desulfurobacteriales</taxon>
        <taxon>Desulfurobacteriaceae</taxon>
        <taxon>Desulfurobacterium</taxon>
    </lineage>
</organism>
<evidence type="ECO:0000313" key="1">
    <source>
        <dbReference type="EMBL" id="OMH40007.1"/>
    </source>
</evidence>
<dbReference type="EMBL" id="MOEN01000033">
    <property type="protein sequence ID" value="OMH40007.1"/>
    <property type="molecule type" value="Genomic_DNA"/>
</dbReference>
<accession>A0A1R1MJM3</accession>
<keyword evidence="2" id="KW-1185">Reference proteome</keyword>
<protein>
    <submittedName>
        <fullName evidence="1">Uncharacterized protein</fullName>
    </submittedName>
</protein>
<dbReference type="OrthoDB" id="15367at2"/>
<comment type="caution">
    <text evidence="1">The sequence shown here is derived from an EMBL/GenBank/DDBJ whole genome shotgun (WGS) entry which is preliminary data.</text>
</comment>
<reference evidence="1 2" key="1">
    <citation type="submission" date="2016-10" db="EMBL/GenBank/DDBJ databases">
        <title>Genome sequence of a sulfur-reducing bacterium Desulfurobacterium indicum K6013.</title>
        <authorList>
            <person name="Cao J."/>
            <person name="Shao Z."/>
            <person name="Alain K."/>
            <person name="Jebbar M."/>
        </authorList>
    </citation>
    <scope>NUCLEOTIDE SEQUENCE [LARGE SCALE GENOMIC DNA]</scope>
    <source>
        <strain evidence="1 2">K6013</strain>
    </source>
</reference>
<evidence type="ECO:0000313" key="2">
    <source>
        <dbReference type="Proteomes" id="UP000187408"/>
    </source>
</evidence>
<sequence length="68" mass="8231">MIIKTRTPYLGKRKIWVRFVTSFGDFEKFYEVKTHSVGERTFLYEIDDDFPECLIELIFGYGATIWRR</sequence>